<keyword evidence="1" id="KW-0732">Signal</keyword>
<feature type="chain" id="PRO_5020682432" evidence="1">
    <location>
        <begin position="19"/>
        <end position="204"/>
    </location>
</feature>
<name>A0A4V3HRH2_9PEZI</name>
<protein>
    <submittedName>
        <fullName evidence="2">Uncharacterized protein</fullName>
    </submittedName>
</protein>
<comment type="caution">
    <text evidence="2">The sequence shown here is derived from an EMBL/GenBank/DDBJ whole genome shotgun (WGS) entry which is preliminary data.</text>
</comment>
<keyword evidence="3" id="KW-1185">Reference proteome</keyword>
<dbReference type="EMBL" id="QAPG01000099">
    <property type="protein sequence ID" value="TDZ31609.1"/>
    <property type="molecule type" value="Genomic_DNA"/>
</dbReference>
<dbReference type="PROSITE" id="PS51257">
    <property type="entry name" value="PROKAR_LIPOPROTEIN"/>
    <property type="match status" value="1"/>
</dbReference>
<proteinExistence type="predicted"/>
<organism evidence="2 3">
    <name type="scientific">Colletotrichum spinosum</name>
    <dbReference type="NCBI Taxonomy" id="1347390"/>
    <lineage>
        <taxon>Eukaryota</taxon>
        <taxon>Fungi</taxon>
        <taxon>Dikarya</taxon>
        <taxon>Ascomycota</taxon>
        <taxon>Pezizomycotina</taxon>
        <taxon>Sordariomycetes</taxon>
        <taxon>Hypocreomycetidae</taxon>
        <taxon>Glomerellales</taxon>
        <taxon>Glomerellaceae</taxon>
        <taxon>Colletotrichum</taxon>
        <taxon>Colletotrichum orbiculare species complex</taxon>
    </lineage>
</organism>
<evidence type="ECO:0000256" key="1">
    <source>
        <dbReference type="SAM" id="SignalP"/>
    </source>
</evidence>
<feature type="signal peptide" evidence="1">
    <location>
        <begin position="1"/>
        <end position="18"/>
    </location>
</feature>
<gene>
    <name evidence="2" type="ORF">C8035_v001858</name>
</gene>
<accession>A0A4V3HRH2</accession>
<reference evidence="2 3" key="1">
    <citation type="submission" date="2018-11" db="EMBL/GenBank/DDBJ databases">
        <title>Genome sequence and assembly of Colletotrichum spinosum.</title>
        <authorList>
            <person name="Gan P."/>
            <person name="Shirasu K."/>
        </authorList>
    </citation>
    <scope>NUCLEOTIDE SEQUENCE [LARGE SCALE GENOMIC DNA]</scope>
    <source>
        <strain evidence="2 3">CBS 515.97</strain>
    </source>
</reference>
<evidence type="ECO:0000313" key="3">
    <source>
        <dbReference type="Proteomes" id="UP000295083"/>
    </source>
</evidence>
<sequence length="204" mass="22903">MKFFQGLVTISMAAGAMAGCRFAPEVCNSDVGPISRGLTDGWVCDIPEDMPCLTTCEITGERQRSEPGVVGMETMKCCKPSPSCTRSGIQMTDTMFADEHTFKVEKISDSRSYTKDMSFIPTKRMSLYLQNTKLNLLGSMLGNFSCTLGTLQHMVLLWRHRNTRLLAYILASSAIKCMYELDVGVRADLLTRWMRLCQQQYYVA</sequence>
<dbReference type="AlphaFoldDB" id="A0A4V3HRH2"/>
<dbReference type="Proteomes" id="UP000295083">
    <property type="component" value="Unassembled WGS sequence"/>
</dbReference>
<evidence type="ECO:0000313" key="2">
    <source>
        <dbReference type="EMBL" id="TDZ31609.1"/>
    </source>
</evidence>